<dbReference type="HOGENOM" id="CLU_1027652_0_0_1"/>
<dbReference type="Proteomes" id="UP000000305">
    <property type="component" value="Unassembled WGS sequence"/>
</dbReference>
<dbReference type="OrthoDB" id="10341505at2759"/>
<reference evidence="1 2" key="1">
    <citation type="journal article" date="2011" name="Science">
        <title>The ecoresponsive genome of Daphnia pulex.</title>
        <authorList>
            <person name="Colbourne J.K."/>
            <person name="Pfrender M.E."/>
            <person name="Gilbert D."/>
            <person name="Thomas W.K."/>
            <person name="Tucker A."/>
            <person name="Oakley T.H."/>
            <person name="Tokishita S."/>
            <person name="Aerts A."/>
            <person name="Arnold G.J."/>
            <person name="Basu M.K."/>
            <person name="Bauer D.J."/>
            <person name="Caceres C.E."/>
            <person name="Carmel L."/>
            <person name="Casola C."/>
            <person name="Choi J.H."/>
            <person name="Detter J.C."/>
            <person name="Dong Q."/>
            <person name="Dusheyko S."/>
            <person name="Eads B.D."/>
            <person name="Frohlich T."/>
            <person name="Geiler-Samerotte K.A."/>
            <person name="Gerlach D."/>
            <person name="Hatcher P."/>
            <person name="Jogdeo S."/>
            <person name="Krijgsveld J."/>
            <person name="Kriventseva E.V."/>
            <person name="Kultz D."/>
            <person name="Laforsch C."/>
            <person name="Lindquist E."/>
            <person name="Lopez J."/>
            <person name="Manak J.R."/>
            <person name="Muller J."/>
            <person name="Pangilinan J."/>
            <person name="Patwardhan R.P."/>
            <person name="Pitluck S."/>
            <person name="Pritham E.J."/>
            <person name="Rechtsteiner A."/>
            <person name="Rho M."/>
            <person name="Rogozin I.B."/>
            <person name="Sakarya O."/>
            <person name="Salamov A."/>
            <person name="Schaack S."/>
            <person name="Shapiro H."/>
            <person name="Shiga Y."/>
            <person name="Skalitzky C."/>
            <person name="Smith Z."/>
            <person name="Souvorov A."/>
            <person name="Sung W."/>
            <person name="Tang Z."/>
            <person name="Tsuchiya D."/>
            <person name="Tu H."/>
            <person name="Vos H."/>
            <person name="Wang M."/>
            <person name="Wolf Y.I."/>
            <person name="Yamagata H."/>
            <person name="Yamada T."/>
            <person name="Ye Y."/>
            <person name="Shaw J.R."/>
            <person name="Andrews J."/>
            <person name="Crease T.J."/>
            <person name="Tang H."/>
            <person name="Lucas S.M."/>
            <person name="Robertson H.M."/>
            <person name="Bork P."/>
            <person name="Koonin E.V."/>
            <person name="Zdobnov E.M."/>
            <person name="Grigoriev I.V."/>
            <person name="Lynch M."/>
            <person name="Boore J.L."/>
        </authorList>
    </citation>
    <scope>NUCLEOTIDE SEQUENCE [LARGE SCALE GENOMIC DNA]</scope>
</reference>
<gene>
    <name evidence="1" type="ORF">DAPPUDRAFT_229181</name>
</gene>
<dbReference type="InParanoid" id="E9HLA6"/>
<evidence type="ECO:0000313" key="2">
    <source>
        <dbReference type="Proteomes" id="UP000000305"/>
    </source>
</evidence>
<dbReference type="KEGG" id="dpx:DAPPUDRAFT_229181"/>
<name>E9HLA6_DAPPU</name>
<evidence type="ECO:0000313" key="1">
    <source>
        <dbReference type="EMBL" id="EFX67484.1"/>
    </source>
</evidence>
<accession>E9HLA6</accession>
<sequence>MESSSSSKELPSKELFSKLEWERAETLKIPDKHYTDTYHLFHRRVGDVSSKLANSSDLAGDKTVQVSASSPTTFPGIGSFISGGVGHVLNYFSPAEQYPLPDQHEQVRSLDTTSFKDMTEIIVQNCKPSHSETFSKTTKATNLKSLKKFVKDATESIAENFGVTPPTIYLNLLKSIISILDDAELLESEEETKMEKENNSIEVHKTGLVVIAYYRYEFHGKITQNCCSTTHDANVAIEVKVWKFLSTADLEKEYDKITHQNGDAPAPSVLH</sequence>
<organism evidence="1 2">
    <name type="scientific">Daphnia pulex</name>
    <name type="common">Water flea</name>
    <dbReference type="NCBI Taxonomy" id="6669"/>
    <lineage>
        <taxon>Eukaryota</taxon>
        <taxon>Metazoa</taxon>
        <taxon>Ecdysozoa</taxon>
        <taxon>Arthropoda</taxon>
        <taxon>Crustacea</taxon>
        <taxon>Branchiopoda</taxon>
        <taxon>Diplostraca</taxon>
        <taxon>Cladocera</taxon>
        <taxon>Anomopoda</taxon>
        <taxon>Daphniidae</taxon>
        <taxon>Daphnia</taxon>
    </lineage>
</organism>
<keyword evidence="2" id="KW-1185">Reference proteome</keyword>
<dbReference type="AlphaFoldDB" id="E9HLA6"/>
<dbReference type="EMBL" id="GL732677">
    <property type="protein sequence ID" value="EFX67484.1"/>
    <property type="molecule type" value="Genomic_DNA"/>
</dbReference>
<protein>
    <submittedName>
        <fullName evidence="1">Uncharacterized protein</fullName>
    </submittedName>
</protein>
<proteinExistence type="predicted"/>